<feature type="region of interest" description="Disordered" evidence="4">
    <location>
        <begin position="524"/>
        <end position="547"/>
    </location>
</feature>
<sequence>MQRTSFDVNSIAALLRQTEANLAALKPRQEAQRYSGEVFSSPAPYIPPVRSQALGTLGSGVELETQVVQLRSCIETLERRLEEELRSFLAISDKRLQAREEQLRGVGETLQASADAALEQLNRRVDTRLRDLERAGLAPTALDEVWEALKRLEGDCQDLDGRLRRAAPAEELGERLKEVERAQMQRFEERLATQEKRMSDCRLQLQTSNDEFLQAINRRCEVLEKIVWEGQSDKGDIEAVFKRLAEAAPIRELQDEINACNYEKEVQRTRLTTIEAKLSKSAALESKVDFMESQTAQQLEEQAQKFRHVSELQQKLSQKLASTEAACQRVESQGGSLQAKLQSQMDEEKERMSSSFEALQQRVAKQLDEVESRASRGSKRSEQDLVEHMNALAQKLMDESVAAQNKAEKRLNTVDERCDQVIQAARGQMERAVQDLKMDAEVAKNAMEADLQRMDRFVQEIGSKMSTQEGQLLRLSDMDIQRSRIEAVESKITEVQGEQRLLRDLKSIVDAHKLQADRRLGDLDTAQSSLEEQLREKERRRNTEADEQRARFEGLDNRLTELQVSQVRQKTSLENLDVAVSGLEPLRTTVTTLQGSLAAVEEQIRARAQEWSQDMQQAWNSQNGATMRMNALATDVGKLQQSLESLKLTTQTLDARGDTLLSHLSSMEGVVQSIQDRLAAGPTSLEGSPRAARVEIQELVAMSESRTLQRTKSEVESLRLQLVDLRSSLNDGLDARTAATGEVERKSASLHDSLQAVRAEMNSLRGESQEASIREARLGAEVRSVMETLSVFQSELRETAAKTAGQIADSARLEQAILVLQQHQRASNFANMSNMSFSEAGSPHAPHVSFSPAKPRVEERLRRVEDVLDMLPPQLQERLRILEASSSTSEVKTSSAATAAVNAVTSSLAPQMDEMRSRFALLNQEQQELETRLRRAEQRLERSAVHQPPGTVSRELSPRDRESPRVSEEIGARLSRLEDLLTLDTVDTSALESFALPSGATLRVTLNWTDESINDGDLRSVLQEVATVELLRIDHVDYSSQLGPSGTVCWLSASSPAESQLRQQLENPQSELRRQLPGLHAEVSSVSAISASVLGPLTRQLSSRVTSLEEAQRQLAVGLSGVERQVLNIEGRMAGSLGVTSLSRMSRNTPSFPALSHSTHSTSLSPEPKHTTFPKQATFAPFEPVTRTSRREADEDGSVRDLDFEGLDVSPQRVIQEERPTASQEEERLREQEAVERVRRELEEAEAKRKESAELNRKRMQEEIEERRRLKEAEEAAREAERRQMEEDRQAEQRRAEEQEERRRKAEEMRRKEAEEQMRRVEEERRRKEAEERRQKEQEEQKQRDEEERRRKEVEELRRQREEEQKVKEEEERRRKEAEDLRRREEEEQKRRDEEERRRKEAEELRRKEAEQKLEEARRLEEQRKEEEARQKQQEEAARVAVTQPKQPHTPTSASQVAKPGFDKPRRARVTGAPATARASAKSKEEDMQKVFNAIGPTSGVLTLEDLQSYLCDHLGFGQAEAASFFKDFAEGDGVSFESFKKGYPRLNPFLLSKRQNEMLVRKSGSLSSCGPQSLQVEELDDCEVYVCEVTNTIFVDECKRCAMLIGPCETSVFVRDCEDCVFWIAAQQLRTRGCKRCSFFLYSKTEPVIEASEDLAFAPWSASYPSAKAHFNRFGFNPEVNLWNAIYDFSGKVGKCNWRIMGLENVAHVEVELEDPPPRPSAENPATRLVTFEALCAAPLESGESCGQSVGTIPQTRPSLPPAPPDSFKEVSKLHVQDGAELTILEQVKHLGKHESKAAASSSHKGGLAMAALAGQTLMEAAGGPEQAKACTLLELNPAAFPEWSDELGQAVAFLVLYKAAGTTVEGTMDVDEDESSGDSPRSQ</sequence>
<feature type="region of interest" description="Disordered" evidence="4">
    <location>
        <begin position="939"/>
        <end position="968"/>
    </location>
</feature>
<organism evidence="6 7">
    <name type="scientific">Durusdinium trenchii</name>
    <dbReference type="NCBI Taxonomy" id="1381693"/>
    <lineage>
        <taxon>Eukaryota</taxon>
        <taxon>Sar</taxon>
        <taxon>Alveolata</taxon>
        <taxon>Dinophyceae</taxon>
        <taxon>Suessiales</taxon>
        <taxon>Symbiodiniaceae</taxon>
        <taxon>Durusdinium</taxon>
    </lineage>
</organism>
<dbReference type="Gene3D" id="1.20.5.1230">
    <property type="entry name" value="Apolipoprotein A-I"/>
    <property type="match status" value="1"/>
</dbReference>
<dbReference type="InterPro" id="IPR017901">
    <property type="entry name" value="C-CAP_CF_C-like"/>
</dbReference>
<feature type="compositionally biased region" description="Polar residues" evidence="4">
    <location>
        <begin position="1748"/>
        <end position="1759"/>
    </location>
</feature>
<feature type="region of interest" description="Disordered" evidence="4">
    <location>
        <begin position="331"/>
        <end position="357"/>
    </location>
</feature>
<name>A0ABP0JII2_9DINO</name>
<dbReference type="PANTHER" id="PTHR15440">
    <property type="entry name" value="XRP2 PROTEIN"/>
    <property type="match status" value="1"/>
</dbReference>
<evidence type="ECO:0000256" key="3">
    <source>
        <dbReference type="SAM" id="Coils"/>
    </source>
</evidence>
<feature type="compositionally biased region" description="Basic and acidic residues" evidence="4">
    <location>
        <begin position="532"/>
        <end position="547"/>
    </location>
</feature>
<gene>
    <name evidence="6" type="ORF">SCF082_LOCUS12261</name>
</gene>
<keyword evidence="3" id="KW-0175">Coiled coil</keyword>
<feature type="compositionally biased region" description="Basic and acidic residues" evidence="4">
    <location>
        <begin position="1215"/>
        <end position="1438"/>
    </location>
</feature>
<dbReference type="SMART" id="SM00673">
    <property type="entry name" value="CARP"/>
    <property type="match status" value="2"/>
</dbReference>
<reference evidence="6 7" key="1">
    <citation type="submission" date="2024-02" db="EMBL/GenBank/DDBJ databases">
        <authorList>
            <person name="Chen Y."/>
            <person name="Shah S."/>
            <person name="Dougan E. K."/>
            <person name="Thang M."/>
            <person name="Chan C."/>
        </authorList>
    </citation>
    <scope>NUCLEOTIDE SEQUENCE [LARGE SCALE GENOMIC DNA]</scope>
</reference>
<proteinExistence type="inferred from homology"/>
<feature type="compositionally biased region" description="Basic and acidic residues" evidence="4">
    <location>
        <begin position="956"/>
        <end position="968"/>
    </location>
</feature>
<evidence type="ECO:0000313" key="6">
    <source>
        <dbReference type="EMBL" id="CAK9014237.1"/>
    </source>
</evidence>
<dbReference type="Gene3D" id="2.160.20.70">
    <property type="match status" value="1"/>
</dbReference>
<protein>
    <submittedName>
        <fullName evidence="6">Protein XRP2</fullName>
    </submittedName>
</protein>
<dbReference type="EMBL" id="CAXAMM010007447">
    <property type="protein sequence ID" value="CAK9014237.1"/>
    <property type="molecule type" value="Genomic_DNA"/>
</dbReference>
<feature type="compositionally biased region" description="Polar residues" evidence="4">
    <location>
        <begin position="331"/>
        <end position="344"/>
    </location>
</feature>
<feature type="compositionally biased region" description="Low complexity" evidence="4">
    <location>
        <begin position="1155"/>
        <end position="1165"/>
    </location>
</feature>
<feature type="coiled-coil region" evidence="3">
    <location>
        <begin position="177"/>
        <end position="204"/>
    </location>
</feature>
<dbReference type="Proteomes" id="UP001642464">
    <property type="component" value="Unassembled WGS sequence"/>
</dbReference>
<feature type="domain" description="C-CAP/cofactor C-like" evidence="5">
    <location>
        <begin position="1549"/>
        <end position="1692"/>
    </location>
</feature>
<feature type="region of interest" description="Disordered" evidence="4">
    <location>
        <begin position="1144"/>
        <end position="1174"/>
    </location>
</feature>
<comment type="similarity">
    <text evidence="1">Belongs to the TBCC family.</text>
</comment>
<dbReference type="PANTHER" id="PTHR15440:SF0">
    <property type="entry name" value="PROTEIN XRP2"/>
    <property type="match status" value="1"/>
</dbReference>
<keyword evidence="2" id="KW-0547">Nucleotide-binding</keyword>
<dbReference type="InterPro" id="IPR012945">
    <property type="entry name" value="Tubulin-bd_cofactor_C_dom"/>
</dbReference>
<dbReference type="Pfam" id="PF07986">
    <property type="entry name" value="TBCC"/>
    <property type="match status" value="1"/>
</dbReference>
<feature type="region of interest" description="Disordered" evidence="4">
    <location>
        <begin position="1186"/>
        <end position="1484"/>
    </location>
</feature>
<dbReference type="InterPro" id="IPR016098">
    <property type="entry name" value="CAP/MinC_C"/>
</dbReference>
<evidence type="ECO:0000313" key="7">
    <source>
        <dbReference type="Proteomes" id="UP001642464"/>
    </source>
</evidence>
<dbReference type="InterPro" id="IPR039093">
    <property type="entry name" value="XRP2"/>
</dbReference>
<comment type="caution">
    <text evidence="6">The sequence shown here is derived from an EMBL/GenBank/DDBJ whole genome shotgun (WGS) entry which is preliminary data.</text>
</comment>
<evidence type="ECO:0000256" key="1">
    <source>
        <dbReference type="ARBA" id="ARBA00008848"/>
    </source>
</evidence>
<keyword evidence="7" id="KW-1185">Reference proteome</keyword>
<feature type="region of interest" description="Disordered" evidence="4">
    <location>
        <begin position="1748"/>
        <end position="1767"/>
    </location>
</feature>
<dbReference type="PROSITE" id="PS51329">
    <property type="entry name" value="C_CAP_COFACTOR_C"/>
    <property type="match status" value="1"/>
</dbReference>
<evidence type="ECO:0000259" key="5">
    <source>
        <dbReference type="PROSITE" id="PS51329"/>
    </source>
</evidence>
<feature type="compositionally biased region" description="Basic and acidic residues" evidence="4">
    <location>
        <begin position="1189"/>
        <end position="1203"/>
    </location>
</feature>
<evidence type="ECO:0000256" key="4">
    <source>
        <dbReference type="SAM" id="MobiDB-lite"/>
    </source>
</evidence>
<dbReference type="InterPro" id="IPR006599">
    <property type="entry name" value="CARP_motif"/>
</dbReference>
<accession>A0ABP0JII2</accession>
<feature type="compositionally biased region" description="Polar residues" evidence="4">
    <location>
        <begin position="1444"/>
        <end position="1456"/>
    </location>
</feature>
<evidence type="ECO:0000256" key="2">
    <source>
        <dbReference type="ARBA" id="ARBA00022741"/>
    </source>
</evidence>